<dbReference type="SUPFAM" id="SSF88798">
    <property type="entry name" value="N-terminal, heterodimerisation domain of RBP7 (RpoE)"/>
    <property type="match status" value="1"/>
</dbReference>
<dbReference type="Pfam" id="PF00575">
    <property type="entry name" value="S1"/>
    <property type="match status" value="1"/>
</dbReference>
<evidence type="ECO:0000313" key="7">
    <source>
        <dbReference type="EMBL" id="NDV38474.1"/>
    </source>
</evidence>
<dbReference type="Gene3D" id="2.40.50.140">
    <property type="entry name" value="Nucleic acid-binding proteins"/>
    <property type="match status" value="1"/>
</dbReference>
<dbReference type="EMBL" id="GIBP01009505">
    <property type="protein sequence ID" value="NDV38474.1"/>
    <property type="molecule type" value="Transcribed_RNA"/>
</dbReference>
<evidence type="ECO:0000256" key="4">
    <source>
        <dbReference type="ARBA" id="ARBA00023163"/>
    </source>
</evidence>
<evidence type="ECO:0000256" key="2">
    <source>
        <dbReference type="ARBA" id="ARBA00009307"/>
    </source>
</evidence>
<dbReference type="GO" id="GO:0031369">
    <property type="term" value="F:translation initiation factor binding"/>
    <property type="evidence" value="ECO:0007669"/>
    <property type="project" value="TreeGrafter"/>
</dbReference>
<protein>
    <recommendedName>
        <fullName evidence="8">S1 motif domain-containing protein</fullName>
    </recommendedName>
</protein>
<proteinExistence type="inferred from homology"/>
<dbReference type="GO" id="GO:0003727">
    <property type="term" value="F:single-stranded RNA binding"/>
    <property type="evidence" value="ECO:0007669"/>
    <property type="project" value="TreeGrafter"/>
</dbReference>
<dbReference type="GO" id="GO:0006367">
    <property type="term" value="P:transcription initiation at RNA polymerase II promoter"/>
    <property type="evidence" value="ECO:0007669"/>
    <property type="project" value="TreeGrafter"/>
</dbReference>
<evidence type="ECO:0000259" key="5">
    <source>
        <dbReference type="Pfam" id="PF00575"/>
    </source>
</evidence>
<dbReference type="GO" id="GO:0060213">
    <property type="term" value="P:positive regulation of nuclear-transcribed mRNA poly(A) tail shortening"/>
    <property type="evidence" value="ECO:0007669"/>
    <property type="project" value="TreeGrafter"/>
</dbReference>
<evidence type="ECO:0000259" key="6">
    <source>
        <dbReference type="Pfam" id="PF03876"/>
    </source>
</evidence>
<dbReference type="SUPFAM" id="SSF50249">
    <property type="entry name" value="Nucleic acid-binding proteins"/>
    <property type="match status" value="1"/>
</dbReference>
<dbReference type="PANTHER" id="PTHR12709">
    <property type="entry name" value="DNA-DIRECTED RNA POLYMERASE II, III"/>
    <property type="match status" value="1"/>
</dbReference>
<dbReference type="GO" id="GO:0003697">
    <property type="term" value="F:single-stranded DNA binding"/>
    <property type="evidence" value="ECO:0007669"/>
    <property type="project" value="TreeGrafter"/>
</dbReference>
<dbReference type="InterPro" id="IPR012340">
    <property type="entry name" value="NA-bd_OB-fold"/>
</dbReference>
<keyword evidence="3" id="KW-0240">DNA-directed RNA polymerase</keyword>
<organism evidence="7">
    <name type="scientific">Arcella intermedia</name>
    <dbReference type="NCBI Taxonomy" id="1963864"/>
    <lineage>
        <taxon>Eukaryota</taxon>
        <taxon>Amoebozoa</taxon>
        <taxon>Tubulinea</taxon>
        <taxon>Elardia</taxon>
        <taxon>Arcellinida</taxon>
        <taxon>Sphaerothecina</taxon>
        <taxon>Arcellidae</taxon>
        <taxon>Arcella</taxon>
    </lineage>
</organism>
<dbReference type="InterPro" id="IPR005576">
    <property type="entry name" value="Rpb7-like_N"/>
</dbReference>
<dbReference type="PANTHER" id="PTHR12709:SF4">
    <property type="entry name" value="DNA-DIRECTED RNA POLYMERASE II SUBUNIT RPB7"/>
    <property type="match status" value="1"/>
</dbReference>
<evidence type="ECO:0000256" key="1">
    <source>
        <dbReference type="ARBA" id="ARBA00004123"/>
    </source>
</evidence>
<name>A0A6B2LN88_9EUKA</name>
<accession>A0A6B2LN88</accession>
<dbReference type="FunFam" id="3.30.1490.120:FF:000001">
    <property type="entry name" value="DNA-directed RNA polymerase II subunit RPB7"/>
    <property type="match status" value="1"/>
</dbReference>
<dbReference type="InterPro" id="IPR003029">
    <property type="entry name" value="S1_domain"/>
</dbReference>
<feature type="domain" description="RNA polymerase Rpb7-like N-terminal" evidence="6">
    <location>
        <begin position="10"/>
        <end position="62"/>
    </location>
</feature>
<evidence type="ECO:0000256" key="3">
    <source>
        <dbReference type="ARBA" id="ARBA00022478"/>
    </source>
</evidence>
<dbReference type="InterPro" id="IPR045113">
    <property type="entry name" value="Rpb7-like"/>
</dbReference>
<dbReference type="GO" id="GO:0005665">
    <property type="term" value="C:RNA polymerase II, core complex"/>
    <property type="evidence" value="ECO:0007669"/>
    <property type="project" value="TreeGrafter"/>
</dbReference>
<reference evidence="7" key="1">
    <citation type="journal article" date="2020" name="J. Eukaryot. Microbiol.">
        <title>De novo Sequencing, Assembly and Annotation of the Transcriptome for the Free-Living Testate Amoeba Arcella intermedia.</title>
        <authorList>
            <person name="Ribeiro G.M."/>
            <person name="Porfirio-Sousa A.L."/>
            <person name="Maurer-Alcala X.X."/>
            <person name="Katz L.A."/>
            <person name="Lahr D.J.G."/>
        </authorList>
    </citation>
    <scope>NUCLEOTIDE SEQUENCE</scope>
</reference>
<sequence>MFFLVTLSKDVQMHPSSFGPRIHDAIKRQLRSDVEGTVHGTYGFIIVVTSVKDIPLGEVQEGGMVKFYVKYDAIVFRPFRNQVLDAVVESVDGLGIRANAGPLSVFIYKDHIPSDMTYDSSIPAYTMSDTTDKIQAGELIRLKITGLRFDASEIVCKI</sequence>
<dbReference type="AlphaFoldDB" id="A0A6B2LN88"/>
<comment type="similarity">
    <text evidence="2">Belongs to the eukaryotic RPB7/RPC8 RNA polymerase subunit family.</text>
</comment>
<dbReference type="Gene3D" id="3.30.1490.120">
    <property type="entry name" value="RNA polymerase Rpb7-like, N-terminal domain"/>
    <property type="match status" value="1"/>
</dbReference>
<dbReference type="InterPro" id="IPR036898">
    <property type="entry name" value="RNA_pol_Rpb7-like_N_sf"/>
</dbReference>
<dbReference type="GO" id="GO:0000932">
    <property type="term" value="C:P-body"/>
    <property type="evidence" value="ECO:0007669"/>
    <property type="project" value="TreeGrafter"/>
</dbReference>
<comment type="subcellular location">
    <subcellularLocation>
        <location evidence="1">Nucleus</location>
    </subcellularLocation>
</comment>
<dbReference type="GO" id="GO:0045948">
    <property type="term" value="P:positive regulation of translational initiation"/>
    <property type="evidence" value="ECO:0007669"/>
    <property type="project" value="TreeGrafter"/>
</dbReference>
<feature type="domain" description="S1 motif" evidence="5">
    <location>
        <begin position="78"/>
        <end position="155"/>
    </location>
</feature>
<keyword evidence="4" id="KW-0804">Transcription</keyword>
<dbReference type="Pfam" id="PF03876">
    <property type="entry name" value="SHS2_Rpb7-N"/>
    <property type="match status" value="1"/>
</dbReference>
<evidence type="ECO:0008006" key="8">
    <source>
        <dbReference type="Google" id="ProtNLM"/>
    </source>
</evidence>
<dbReference type="CDD" id="cd04329">
    <property type="entry name" value="RNAP_II_Rpb7_N"/>
    <property type="match status" value="1"/>
</dbReference>